<comment type="caution">
    <text evidence="8">The sequence shown here is derived from an EMBL/GenBank/DDBJ whole genome shotgun (WGS) entry which is preliminary data.</text>
</comment>
<sequence>MIQHAFGLLTDPSAWGGPTGFGQRIAEHLWLSLIALIPAILIGVPLGAAIGHTGKGRGLAVGTTGAMRALPSLGLLTVLALLIPSGIANAWIPSTIVLLILAIPPILAGTYSGIEAIGQDIVQASRAIGHTELQTLGKVEMPLAGASIVDGIRSATLQVIATTTICAYLGTGGLGRLLIDGLATRNYPQVVAGAVLVIGVVVAVELILLGLVYLLRRRR</sequence>
<evidence type="ECO:0000259" key="7">
    <source>
        <dbReference type="PROSITE" id="PS50928"/>
    </source>
</evidence>
<dbReference type="InterPro" id="IPR051204">
    <property type="entry name" value="ABC_transp_perm/SBD"/>
</dbReference>
<proteinExistence type="inferred from homology"/>
<dbReference type="PANTHER" id="PTHR30177">
    <property type="entry name" value="GLYCINE BETAINE/L-PROLINE TRANSPORT SYSTEM PERMEASE PROTEIN PROW"/>
    <property type="match status" value="1"/>
</dbReference>
<dbReference type="GO" id="GO:0005886">
    <property type="term" value="C:plasma membrane"/>
    <property type="evidence" value="ECO:0007669"/>
    <property type="project" value="UniProtKB-SubCell"/>
</dbReference>
<dbReference type="GO" id="GO:0031460">
    <property type="term" value="P:glycine betaine transport"/>
    <property type="evidence" value="ECO:0007669"/>
    <property type="project" value="TreeGrafter"/>
</dbReference>
<protein>
    <submittedName>
        <fullName evidence="8">ABC transporter permease</fullName>
    </submittedName>
</protein>
<dbReference type="InterPro" id="IPR035906">
    <property type="entry name" value="MetI-like_sf"/>
</dbReference>
<keyword evidence="4 6" id="KW-1133">Transmembrane helix</keyword>
<evidence type="ECO:0000256" key="3">
    <source>
        <dbReference type="ARBA" id="ARBA00022692"/>
    </source>
</evidence>
<dbReference type="SUPFAM" id="SSF161098">
    <property type="entry name" value="MetI-like"/>
    <property type="match status" value="1"/>
</dbReference>
<accession>A0A364VAF1</accession>
<dbReference type="GO" id="GO:0055085">
    <property type="term" value="P:transmembrane transport"/>
    <property type="evidence" value="ECO:0007669"/>
    <property type="project" value="InterPro"/>
</dbReference>
<dbReference type="OrthoDB" id="5244012at2"/>
<evidence type="ECO:0000313" key="8">
    <source>
        <dbReference type="EMBL" id="RAV33619.1"/>
    </source>
</evidence>
<reference evidence="8 9" key="1">
    <citation type="journal article" date="2018" name="Syst. Appl. Microbiol.">
        <title>Corynebacterium heidelbergense sp. nov., isolated from the preen glands of Egyptian geese (Alopochen aegyptiacus).</title>
        <authorList>
            <person name="Braun M.S."/>
            <person name="Wang E."/>
            <person name="Zimmermann S."/>
            <person name="Wink M."/>
        </authorList>
    </citation>
    <scope>NUCLEOTIDE SEQUENCE [LARGE SCALE GENOMIC DNA]</scope>
    <source>
        <strain evidence="8 9">DSM 104638</strain>
    </source>
</reference>
<dbReference type="AlphaFoldDB" id="A0A364VAF1"/>
<evidence type="ECO:0000313" key="9">
    <source>
        <dbReference type="Proteomes" id="UP000251047"/>
    </source>
</evidence>
<evidence type="ECO:0000256" key="2">
    <source>
        <dbReference type="ARBA" id="ARBA00022448"/>
    </source>
</evidence>
<organism evidence="8 9">
    <name type="scientific">Corynebacterium heidelbergense</name>
    <dbReference type="NCBI Taxonomy" id="2055947"/>
    <lineage>
        <taxon>Bacteria</taxon>
        <taxon>Bacillati</taxon>
        <taxon>Actinomycetota</taxon>
        <taxon>Actinomycetes</taxon>
        <taxon>Mycobacteriales</taxon>
        <taxon>Corynebacteriaceae</taxon>
        <taxon>Corynebacterium</taxon>
    </lineage>
</organism>
<feature type="transmembrane region" description="Helical" evidence="6">
    <location>
        <begin position="65"/>
        <end position="84"/>
    </location>
</feature>
<dbReference type="RefSeq" id="WP_112769884.1">
    <property type="nucleotide sequence ID" value="NZ_CP063191.1"/>
</dbReference>
<keyword evidence="5 6" id="KW-0472">Membrane</keyword>
<dbReference type="PROSITE" id="PS50928">
    <property type="entry name" value="ABC_TM1"/>
    <property type="match status" value="1"/>
</dbReference>
<evidence type="ECO:0000256" key="1">
    <source>
        <dbReference type="ARBA" id="ARBA00004141"/>
    </source>
</evidence>
<keyword evidence="2 6" id="KW-0813">Transport</keyword>
<dbReference type="Pfam" id="PF00528">
    <property type="entry name" value="BPD_transp_1"/>
    <property type="match status" value="1"/>
</dbReference>
<evidence type="ECO:0000256" key="4">
    <source>
        <dbReference type="ARBA" id="ARBA00022989"/>
    </source>
</evidence>
<keyword evidence="3 6" id="KW-0812">Transmembrane</keyword>
<dbReference type="Proteomes" id="UP000251047">
    <property type="component" value="Unassembled WGS sequence"/>
</dbReference>
<evidence type="ECO:0000256" key="5">
    <source>
        <dbReference type="ARBA" id="ARBA00023136"/>
    </source>
</evidence>
<dbReference type="CDD" id="cd06261">
    <property type="entry name" value="TM_PBP2"/>
    <property type="match status" value="1"/>
</dbReference>
<dbReference type="PANTHER" id="PTHR30177:SF33">
    <property type="entry name" value="POSSIBLE OSMOPROTECTANT (GLYCINE BETAINE_CARNITINE_CHOLINE_L-PROLINE) TRANSPORT INTEGRAL MEMBRANE PROTEIN ABC TRANSPORTER PROZ"/>
    <property type="match status" value="1"/>
</dbReference>
<feature type="transmembrane region" description="Helical" evidence="6">
    <location>
        <begin position="159"/>
        <end position="179"/>
    </location>
</feature>
<evidence type="ECO:0000256" key="6">
    <source>
        <dbReference type="RuleBase" id="RU363032"/>
    </source>
</evidence>
<comment type="subcellular location">
    <subcellularLocation>
        <location evidence="6">Cell membrane</location>
        <topology evidence="6">Multi-pass membrane protein</topology>
    </subcellularLocation>
    <subcellularLocation>
        <location evidence="1">Membrane</location>
        <topology evidence="1">Multi-pass membrane protein</topology>
    </subcellularLocation>
</comment>
<feature type="transmembrane region" description="Helical" evidence="6">
    <location>
        <begin position="29"/>
        <end position="53"/>
    </location>
</feature>
<gene>
    <name evidence="8" type="ORF">CWC39_07545</name>
</gene>
<dbReference type="Gene3D" id="1.10.3720.10">
    <property type="entry name" value="MetI-like"/>
    <property type="match status" value="1"/>
</dbReference>
<feature type="transmembrane region" description="Helical" evidence="6">
    <location>
        <begin position="191"/>
        <end position="215"/>
    </location>
</feature>
<name>A0A364VAF1_9CORY</name>
<feature type="domain" description="ABC transmembrane type-1" evidence="7">
    <location>
        <begin position="25"/>
        <end position="208"/>
    </location>
</feature>
<feature type="transmembrane region" description="Helical" evidence="6">
    <location>
        <begin position="90"/>
        <end position="111"/>
    </location>
</feature>
<comment type="similarity">
    <text evidence="6">Belongs to the binding-protein-dependent transport system permease family.</text>
</comment>
<dbReference type="EMBL" id="PHQP01000058">
    <property type="protein sequence ID" value="RAV33619.1"/>
    <property type="molecule type" value="Genomic_DNA"/>
</dbReference>
<dbReference type="InterPro" id="IPR000515">
    <property type="entry name" value="MetI-like"/>
</dbReference>